<reference evidence="1" key="2">
    <citation type="submission" date="2020-09" db="EMBL/GenBank/DDBJ databases">
        <authorList>
            <person name="Sun Q."/>
            <person name="Ohkuma M."/>
        </authorList>
    </citation>
    <scope>NUCLEOTIDE SEQUENCE</scope>
    <source>
        <strain evidence="1">JCM 19831</strain>
    </source>
</reference>
<dbReference type="Proteomes" id="UP000642070">
    <property type="component" value="Unassembled WGS sequence"/>
</dbReference>
<dbReference type="EMBL" id="BMPI01000005">
    <property type="protein sequence ID" value="GGM12568.1"/>
    <property type="molecule type" value="Genomic_DNA"/>
</dbReference>
<gene>
    <name evidence="1" type="ORF">GCM10007977_012220</name>
</gene>
<reference evidence="1" key="1">
    <citation type="journal article" date="2014" name="Int. J. Syst. Evol. Microbiol.">
        <title>Complete genome sequence of Corynebacterium casei LMG S-19264T (=DSM 44701T), isolated from a smear-ripened cheese.</title>
        <authorList>
            <consortium name="US DOE Joint Genome Institute (JGI-PGF)"/>
            <person name="Walter F."/>
            <person name="Albersmeier A."/>
            <person name="Kalinowski J."/>
            <person name="Ruckert C."/>
        </authorList>
    </citation>
    <scope>NUCLEOTIDE SEQUENCE</scope>
    <source>
        <strain evidence="1">JCM 19831</strain>
    </source>
</reference>
<dbReference type="AlphaFoldDB" id="A0A917T7K4"/>
<protein>
    <submittedName>
        <fullName evidence="1">Uncharacterized protein</fullName>
    </submittedName>
</protein>
<accession>A0A917T7K4</accession>
<keyword evidence="2" id="KW-1185">Reference proteome</keyword>
<name>A0A917T7K4_9ACTN</name>
<evidence type="ECO:0000313" key="2">
    <source>
        <dbReference type="Proteomes" id="UP000642070"/>
    </source>
</evidence>
<sequence length="148" mass="16092">MVGCVLPSHVLASAVGLRLERADVQWHVSPGQEDSLMRFWLTFGGTSYGFHVGAEDEILDVIVEERGTDAEMGIYGRLEVRPAADDDPAAAAVGQRLVVVHDLFAGYLGKPIGARLSFETVDLSVADWEDELHWSVGDLPPAVGVRHR</sequence>
<organism evidence="1 2">
    <name type="scientific">Dactylosporangium sucinum</name>
    <dbReference type="NCBI Taxonomy" id="1424081"/>
    <lineage>
        <taxon>Bacteria</taxon>
        <taxon>Bacillati</taxon>
        <taxon>Actinomycetota</taxon>
        <taxon>Actinomycetes</taxon>
        <taxon>Micromonosporales</taxon>
        <taxon>Micromonosporaceae</taxon>
        <taxon>Dactylosporangium</taxon>
    </lineage>
</organism>
<proteinExistence type="predicted"/>
<comment type="caution">
    <text evidence="1">The sequence shown here is derived from an EMBL/GenBank/DDBJ whole genome shotgun (WGS) entry which is preliminary data.</text>
</comment>
<evidence type="ECO:0000313" key="1">
    <source>
        <dbReference type="EMBL" id="GGM12568.1"/>
    </source>
</evidence>